<evidence type="ECO:0000256" key="1">
    <source>
        <dbReference type="ARBA" id="ARBA00008304"/>
    </source>
</evidence>
<dbReference type="FunCoup" id="B7PYM8">
    <property type="interactions" value="1461"/>
</dbReference>
<reference evidence="6" key="2">
    <citation type="submission" date="2020-05" db="UniProtKB">
        <authorList>
            <consortium name="EnsemblMetazoa"/>
        </authorList>
    </citation>
    <scope>IDENTIFICATION</scope>
    <source>
        <strain evidence="6">wikel</strain>
    </source>
</reference>
<protein>
    <recommendedName>
        <fullName evidence="3">HEAT repeat-containing protein 5A</fullName>
    </recommendedName>
</protein>
<keyword evidence="7" id="KW-1185">Reference proteome</keyword>
<dbReference type="InterPro" id="IPR011989">
    <property type="entry name" value="ARM-like"/>
</dbReference>
<dbReference type="Pfam" id="PF25468">
    <property type="entry name" value="HEAT_HEATR5A"/>
    <property type="match status" value="1"/>
</dbReference>
<reference evidence="5 7" key="1">
    <citation type="submission" date="2008-03" db="EMBL/GenBank/DDBJ databases">
        <title>Annotation of Ixodes scapularis.</title>
        <authorList>
            <consortium name="Ixodes scapularis Genome Project Consortium"/>
            <person name="Caler E."/>
            <person name="Hannick L.I."/>
            <person name="Bidwell S."/>
            <person name="Joardar V."/>
            <person name="Thiagarajan M."/>
            <person name="Amedeo P."/>
            <person name="Galinsky K.J."/>
            <person name="Schobel S."/>
            <person name="Inman J."/>
            <person name="Hostetler J."/>
            <person name="Miller J."/>
            <person name="Hammond M."/>
            <person name="Megy K."/>
            <person name="Lawson D."/>
            <person name="Kodira C."/>
            <person name="Sutton G."/>
            <person name="Meyer J."/>
            <person name="Hill C.A."/>
            <person name="Birren B."/>
            <person name="Nene V."/>
            <person name="Collins F."/>
            <person name="Alarcon-Chaidez F."/>
            <person name="Wikel S."/>
            <person name="Strausberg R."/>
        </authorList>
    </citation>
    <scope>NUCLEOTIDE SEQUENCE [LARGE SCALE GENOMIC DNA]</scope>
    <source>
        <strain evidence="7">Wikel</strain>
        <strain evidence="5">Wikel colony</strain>
    </source>
</reference>
<dbReference type="EMBL" id="DS820627">
    <property type="protein sequence ID" value="EEC11700.1"/>
    <property type="molecule type" value="Genomic_DNA"/>
</dbReference>
<evidence type="ECO:0000313" key="7">
    <source>
        <dbReference type="Proteomes" id="UP000001555"/>
    </source>
</evidence>
<dbReference type="VEuPathDB" id="VectorBase:ISCI020278"/>
<dbReference type="EMBL" id="ABJB010561487">
    <property type="status" value="NOT_ANNOTATED_CDS"/>
    <property type="molecule type" value="Genomic_DNA"/>
</dbReference>
<dbReference type="GO" id="GO:0005794">
    <property type="term" value="C:Golgi apparatus"/>
    <property type="evidence" value="ECO:0000318"/>
    <property type="project" value="GO_Central"/>
</dbReference>
<dbReference type="GO" id="GO:0030139">
    <property type="term" value="C:endocytic vesicle"/>
    <property type="evidence" value="ECO:0000318"/>
    <property type="project" value="GO_Central"/>
</dbReference>
<evidence type="ECO:0007829" key="8">
    <source>
        <dbReference type="PeptideAtlas" id="B7PYM8"/>
    </source>
</evidence>
<dbReference type="EMBL" id="ABJB010790637">
    <property type="status" value="NOT_ANNOTATED_CDS"/>
    <property type="molecule type" value="Genomic_DNA"/>
</dbReference>
<dbReference type="GO" id="GO:0042147">
    <property type="term" value="P:retrograde transport, endosome to Golgi"/>
    <property type="evidence" value="ECO:0000318"/>
    <property type="project" value="GO_Central"/>
</dbReference>
<evidence type="ECO:0000256" key="3">
    <source>
        <dbReference type="ARBA" id="ARBA00070811"/>
    </source>
</evidence>
<dbReference type="PaxDb" id="6945-B7PYM8"/>
<evidence type="ECO:0000256" key="4">
    <source>
        <dbReference type="SAM" id="MobiDB-lite"/>
    </source>
</evidence>
<dbReference type="OrthoDB" id="192608at2759"/>
<dbReference type="EMBL" id="ABJB010187319">
    <property type="status" value="NOT_ANNOTATED_CDS"/>
    <property type="molecule type" value="Genomic_DNA"/>
</dbReference>
<comment type="similarity">
    <text evidence="1">Belongs to the HEATR5 family.</text>
</comment>
<dbReference type="Proteomes" id="UP000001555">
    <property type="component" value="Unassembled WGS sequence"/>
</dbReference>
<dbReference type="InterPro" id="IPR046837">
    <property type="entry name" value="Laa1/Sip1/HEATR5-like_HEAT"/>
</dbReference>
<dbReference type="GO" id="GO:0005829">
    <property type="term" value="C:cytosol"/>
    <property type="evidence" value="ECO:0007669"/>
    <property type="project" value="GOC"/>
</dbReference>
<dbReference type="STRING" id="6945.B7PYM8"/>
<dbReference type="EMBL" id="ABJB010573623">
    <property type="status" value="NOT_ANNOTATED_CDS"/>
    <property type="molecule type" value="Genomic_DNA"/>
</dbReference>
<dbReference type="InterPro" id="IPR016024">
    <property type="entry name" value="ARM-type_fold"/>
</dbReference>
<organism>
    <name type="scientific">Ixodes scapularis</name>
    <name type="common">Black-legged tick</name>
    <name type="synonym">Deer tick</name>
    <dbReference type="NCBI Taxonomy" id="6945"/>
    <lineage>
        <taxon>Eukaryota</taxon>
        <taxon>Metazoa</taxon>
        <taxon>Ecdysozoa</taxon>
        <taxon>Arthropoda</taxon>
        <taxon>Chelicerata</taxon>
        <taxon>Arachnida</taxon>
        <taxon>Acari</taxon>
        <taxon>Parasitiformes</taxon>
        <taxon>Ixodida</taxon>
        <taxon>Ixodoidea</taxon>
        <taxon>Ixodidae</taxon>
        <taxon>Ixodinae</taxon>
        <taxon>Ixodes</taxon>
    </lineage>
</organism>
<dbReference type="FunFam" id="1.25.10.10:FF:000098">
    <property type="entry name" value="HEAT repeat-containing protein 5A isoform X2"/>
    <property type="match status" value="1"/>
</dbReference>
<gene>
    <name evidence="5" type="ORF">IscW_ISCW020278</name>
</gene>
<name>B7PYM8_IXOSC</name>
<feature type="compositionally biased region" description="Basic and acidic residues" evidence="4">
    <location>
        <begin position="2032"/>
        <end position="2046"/>
    </location>
</feature>
<sequence length="2074" mass="225403">MELSHSLTLNEEVLAQLPEVKRPVFVFEWLRFLDKVLAAAPKSDIKQCQKQLVDQLVRQMRDGSPGPPTRRMLGRCLATLFSVGDTFLLFDAVNQCNDILRNRDDSPSYLPARLAAITSTGAMYEKLGRMMGRSYDDTVHILLKSLRNAESQSRCETMATMEKIVAGMGVAASPIHKDIFKAVRHCMTDRVLAVRCAAAKCLLEMVRHAPFLYTTDLETVASICFRAFEGSNYEVRCTVARLLGTLVAITQQASQAQGWFGKNRLASLDEVLALLASGFLRGGIGFLKGSAGEMIKGGSSVSREIRVGVTHAYVVLFQRLGGLWLERHLPAVLTHLLELVGHPKAVQTHVDAVYSRKCVSFALRSVLGKMLGDKAQAAACKDLVQVVVRHLNSGMFFGAKGNNGGKEGQQEVALSQHILVCALHELGCLVETLGTTAVSTLSDSSVGLVETVSSVLVHTSPAARLAAAWCLRCVATAVPAQLTPLLDRCLDQLESLKSMPDAISGYSAALAALLGSARHTPLGLPHNKGKMIFNLAEDLLRSASQNSRLSLQRTQAGWLMMGAVMTLGPPVVRSLLPRMLLLWKNSFPRSTKELESEKVRGDAFTWQVTLEGRSGALSSMASFLKHCKELASDEIVRRILSPVESALLMLSGIGLTIKSYGQHLKASAAMVRLRLYETMSLLPPQSYESSYNNLLRLLVAEFTLTENQANTTTSLLRSLCHSDDSVILGSWLQETDHKAIEDQLQPNSASGSGALEHDTTALYRSLNKGDALPGPLPLGVAVIDMSVVLYGLVFPHVAFKHRLQMLDHFSECVRHSKATRQEAVQINIFTALLSALKVRQFPLPRTNDDRGRNIIQTFAKGKYHLNGLIKEDADQRIQQLQLNCFSRRPVRGERKNFKRENLLKTARDAVSRTGHSLALGCLHRYVGGMGSGQHLNTSVSILLALAQDMNAPVVQVWALHALGLIADSGGPMFRGYVEPTLSLALKLLLSMPPTHVDVHQCIGKCLSAVITTVGPELQGNTSSISTARSSLLVACSIMQDHGDALVQTEAISCLQQLHMFAPRHVNLSSLVPVLCSALNCPHLLLRRAAVACLRQLSQREAREVCEHAGSWAKENARVGASNGEWLPVFLTLAELPGVLFALLDRETDPRLVSHVHDSLTSMLQAMLDDSLGHWLGLCKDVLTAAASATATTATVVERETDLEAGDEDEDVDDEEAIKAGEEPASHPAVGPRWPTKVFAAESLHRIVALCEGNKAHFDLTLAREEKSMNPKEDFLVLHLSDLVRMAFMAATSDSDALRLEGLKTLQLIIDKFSQVPEPEFPGHVILEQYQAQVGAALRPAFSPETPSHVTAMACQVCSAWIGSGVARDLNDLRRVHQLLVSSLTKLQKGANSLLYNESASTLEKLAILKAWAEVYIVAMEKEQENVPKRGSGDAAGETGDPVPTEEALGRESLLKLVSPELVCLSRYWLAALKDHALLSLPGEFSSQLPHDGGAFYTSDTVESARPHYREAWPPILHAASLWLCEGGGFEGALHQEAPQGALGPGGLRGGPAFLQLSRGAHSRSPEQINKDWFYLLFGVCMEALCGPRVSEPPECVLVCLQALHQLLSHPLPREILGGDLQLSVELCNVLHRILLARDNAQCQIMVMKIAKLVVGAWQESYDTERKNKLREPRGAAEAALASIGEGADNNGGELQAGRSVVHALLEVCLCLLVRHLPQLSPTLANAVHGAGRAQGARRLDADTGELVAAALGVMADLPLLCSPAGHITTPAFVPVAAVRVAFSDMSKDEQLSVSGHYISSWMTTKEARKELLAIIESRAKLMTPELHSCELQEICGGCGREEASTPDDISMLLAIAMFVLNAPKEVVSVPNLQYPCINLFKQGLLKDDLVQLWCIQTLRSIFQHQDRTVSTPYIHSLGPRVVETLVRCAEDLASAPGNTGGSSDLRLSVALECLQTLESLLIAAPSEGKAHMMLLYVPVLVNLLLDPAGHKSALSARKQLHQNALGRLTRVGPQYPQEFRSVMAQLPQLKGKIESSVRSSDEEGRRSQAPKVAVPANHGTPSIKLKTDFSNFTG</sequence>
<dbReference type="EMBL" id="ABJB011098114">
    <property type="status" value="NOT_ANNOTATED_CDS"/>
    <property type="molecule type" value="Genomic_DNA"/>
</dbReference>
<evidence type="ECO:0000256" key="2">
    <source>
        <dbReference type="ARBA" id="ARBA00022737"/>
    </source>
</evidence>
<proteinExistence type="evidence at protein level"/>
<dbReference type="EMBL" id="ABJB010296349">
    <property type="status" value="NOT_ANNOTATED_CDS"/>
    <property type="molecule type" value="Genomic_DNA"/>
</dbReference>
<dbReference type="PANTHER" id="PTHR21663">
    <property type="entry name" value="HYPOTHETICAL HEAT DOMAIN-CONTAINING"/>
    <property type="match status" value="1"/>
</dbReference>
<dbReference type="VEuPathDB" id="VectorBase:ISCP_033536"/>
<dbReference type="InParanoid" id="B7PYM8"/>
<dbReference type="EMBL" id="ABJB010141031">
    <property type="status" value="NOT_ANNOTATED_CDS"/>
    <property type="molecule type" value="Genomic_DNA"/>
</dbReference>
<feature type="region of interest" description="Disordered" evidence="4">
    <location>
        <begin position="2032"/>
        <end position="2074"/>
    </location>
</feature>
<dbReference type="EMBL" id="ABJB011138457">
    <property type="status" value="NOT_ANNOTATED_CDS"/>
    <property type="molecule type" value="Genomic_DNA"/>
</dbReference>
<evidence type="ECO:0000313" key="5">
    <source>
        <dbReference type="EMBL" id="EEC11700.1"/>
    </source>
</evidence>
<accession>B7PYM8</accession>
<dbReference type="VEuPathDB" id="VectorBase:ISCW020278"/>
<dbReference type="Pfam" id="PF20210">
    <property type="entry name" value="Laa1_Sip1_HTR5"/>
    <property type="match status" value="1"/>
</dbReference>
<dbReference type="InterPro" id="IPR040108">
    <property type="entry name" value="Laa1/Sip1/HEATR5"/>
</dbReference>
<dbReference type="PANTHER" id="PTHR21663:SF0">
    <property type="entry name" value="HEAT REPEAT-CONTAINING PROTEIN 5B"/>
    <property type="match status" value="1"/>
</dbReference>
<feature type="region of interest" description="Disordered" evidence="4">
    <location>
        <begin position="1426"/>
        <end position="1445"/>
    </location>
</feature>
<keyword evidence="2" id="KW-0677">Repeat</keyword>
<dbReference type="EMBL" id="ABJB010022344">
    <property type="status" value="NOT_ANNOTATED_CDS"/>
    <property type="molecule type" value="Genomic_DNA"/>
</dbReference>
<dbReference type="EnsemblMetazoa" id="ISCW020278-RA">
    <property type="protein sequence ID" value="ISCW020278-PA"/>
    <property type="gene ID" value="ISCW020278"/>
</dbReference>
<dbReference type="SUPFAM" id="SSF48371">
    <property type="entry name" value="ARM repeat"/>
    <property type="match status" value="3"/>
</dbReference>
<dbReference type="FunFam" id="1.25.10.10:FF:000138">
    <property type="entry name" value="Putative HEAT repeat-containing protein 5B"/>
    <property type="match status" value="1"/>
</dbReference>
<keyword evidence="8" id="KW-1267">Proteomics identification</keyword>
<dbReference type="Gene3D" id="1.25.10.10">
    <property type="entry name" value="Leucine-rich Repeat Variant"/>
    <property type="match status" value="3"/>
</dbReference>
<dbReference type="GO" id="GO:0006897">
    <property type="term" value="P:endocytosis"/>
    <property type="evidence" value="ECO:0000318"/>
    <property type="project" value="GO_Central"/>
</dbReference>
<dbReference type="GO" id="GO:0008104">
    <property type="term" value="P:intracellular protein localization"/>
    <property type="evidence" value="ECO:0000318"/>
    <property type="project" value="GO_Central"/>
</dbReference>
<dbReference type="HOGENOM" id="CLU_000652_0_0_1"/>
<evidence type="ECO:0000313" key="6">
    <source>
        <dbReference type="EnsemblMetazoa" id="ISCW020278-PA"/>
    </source>
</evidence>